<evidence type="ECO:0000313" key="2">
    <source>
        <dbReference type="EMBL" id="BAA30803.1"/>
    </source>
</evidence>
<dbReference type="KEGG" id="pho:PH1691"/>
<dbReference type="Gene3D" id="3.40.50.2020">
    <property type="match status" value="1"/>
</dbReference>
<dbReference type="eggNOG" id="arCOG00031">
    <property type="taxonomic scope" value="Archaea"/>
</dbReference>
<dbReference type="NCBIfam" id="NF006328">
    <property type="entry name" value="PRK08558.1"/>
    <property type="match status" value="1"/>
</dbReference>
<dbReference type="GO" id="GO:0003677">
    <property type="term" value="F:DNA binding"/>
    <property type="evidence" value="ECO:0007669"/>
    <property type="project" value="InterPro"/>
</dbReference>
<dbReference type="InterPro" id="IPR000836">
    <property type="entry name" value="PRTase_dom"/>
</dbReference>
<evidence type="ECO:0000259" key="1">
    <source>
        <dbReference type="PROSITE" id="PS50943"/>
    </source>
</evidence>
<dbReference type="CDD" id="cd06223">
    <property type="entry name" value="PRTases_typeI"/>
    <property type="match status" value="1"/>
</dbReference>
<feature type="domain" description="HTH cro/C1-type" evidence="1">
    <location>
        <begin position="33"/>
        <end position="87"/>
    </location>
</feature>
<sequence>MTSRKSFIHILVNVHWGKGMNQYEAIKEKIKVIRMLRILKKTYTYEDLSKITGLPITVLNRYVRGKVLPSIERAKELEEKLKPYLNLEEEVKRRLKFDSFGFFDTMSVLSDTNLLALIAEEVALKYLRTGVSKVLTAATDGIPLAVQIANELGIDVVYAKKKKEVGIEKFYEVNYVPSASGSITTLYLPMWAIKRGERVLIVDDVVRSGETQRALVELCHQADATLVGMFFLISVGDVIDKLQEEYNIPVDALVKL</sequence>
<dbReference type="PANTHER" id="PTHR43864:SF3">
    <property type="entry name" value="ADENINE PHOSPHORIBOSYLTRANSFERASE, FUSED TO N-TERMINAL DNA-BINDING DOMAIN"/>
    <property type="match status" value="1"/>
</dbReference>
<dbReference type="PROSITE" id="PS50943">
    <property type="entry name" value="HTH_CROC1"/>
    <property type="match status" value="1"/>
</dbReference>
<dbReference type="AlphaFoldDB" id="O59310"/>
<dbReference type="Pfam" id="PF00156">
    <property type="entry name" value="Pribosyltran"/>
    <property type="match status" value="1"/>
</dbReference>
<dbReference type="SMART" id="SM00530">
    <property type="entry name" value="HTH_XRE"/>
    <property type="match status" value="1"/>
</dbReference>
<gene>
    <name evidence="2" type="ordered locus">PH1691</name>
</gene>
<dbReference type="EMBL" id="BA000001">
    <property type="protein sequence ID" value="BAA30803.1"/>
    <property type="molecule type" value="Genomic_DNA"/>
</dbReference>
<dbReference type="PIR" id="D71176">
    <property type="entry name" value="D71176"/>
</dbReference>
<dbReference type="Pfam" id="PF01381">
    <property type="entry name" value="HTH_3"/>
    <property type="match status" value="1"/>
</dbReference>
<dbReference type="PANTHER" id="PTHR43864">
    <property type="entry name" value="HYPOXANTHINE/GUANINE PHOSPHORIBOSYLTRANSFERASE"/>
    <property type="match status" value="1"/>
</dbReference>
<protein>
    <recommendedName>
        <fullName evidence="1">HTH cro/C1-type domain-containing protein</fullName>
    </recommendedName>
</protein>
<reference evidence="2 3" key="1">
    <citation type="journal article" date="1998" name="DNA Res.">
        <title>Complete sequence and gene organization of the genome of a hyper-thermophilic archaebacterium, Pyrococcus horikoshii OT3.</title>
        <authorList>
            <person name="Kawarabayasi Y."/>
            <person name="Sawada M."/>
            <person name="Horikawa H."/>
            <person name="Haikawa Y."/>
            <person name="Hino Y."/>
            <person name="Yamamoto S."/>
            <person name="Sekine M."/>
            <person name="Baba S."/>
            <person name="Kosugi H."/>
            <person name="Hosoyama A."/>
            <person name="Nagai Y."/>
            <person name="Sakai M."/>
            <person name="Ogura K."/>
            <person name="Otuka R."/>
            <person name="Nakazawa H."/>
            <person name="Takamiya M."/>
            <person name="Ohfuku Y."/>
            <person name="Funahashi T."/>
            <person name="Tanaka T."/>
            <person name="Kudoh Y."/>
            <person name="Yamazaki J."/>
            <person name="Kushida N."/>
            <person name="Oguchi A."/>
            <person name="Aoki K."/>
            <person name="Nakamura Y."/>
            <person name="Robb T.F."/>
            <person name="Horikoshi K."/>
            <person name="Masuchi Y."/>
            <person name="Shizuya H."/>
            <person name="Kikuchi H."/>
        </authorList>
    </citation>
    <scope>NUCLEOTIDE SEQUENCE [LARGE SCALE GENOMIC DNA]</scope>
    <source>
        <strain evidence="3">ATCC 700860 / DSM 12428 / JCM 9974 / NBRC 100139 / OT-3</strain>
    </source>
</reference>
<dbReference type="SUPFAM" id="SSF53271">
    <property type="entry name" value="PRTase-like"/>
    <property type="match status" value="1"/>
</dbReference>
<dbReference type="InterPro" id="IPR029057">
    <property type="entry name" value="PRTase-like"/>
</dbReference>
<dbReference type="CDD" id="cd00093">
    <property type="entry name" value="HTH_XRE"/>
    <property type="match status" value="1"/>
</dbReference>
<dbReference type="EnsemblBacteria" id="BAA30803">
    <property type="protein sequence ID" value="BAA30803"/>
    <property type="gene ID" value="BAA30803"/>
</dbReference>
<dbReference type="InterPro" id="IPR010982">
    <property type="entry name" value="Lambda_DNA-bd_dom_sf"/>
</dbReference>
<evidence type="ECO:0000313" key="3">
    <source>
        <dbReference type="Proteomes" id="UP000000752"/>
    </source>
</evidence>
<dbReference type="Proteomes" id="UP000000752">
    <property type="component" value="Chromosome"/>
</dbReference>
<keyword evidence="3" id="KW-1185">Reference proteome</keyword>
<proteinExistence type="predicted"/>
<dbReference type="SUPFAM" id="SSF47413">
    <property type="entry name" value="lambda repressor-like DNA-binding domains"/>
    <property type="match status" value="1"/>
</dbReference>
<dbReference type="InterPro" id="IPR001387">
    <property type="entry name" value="Cro/C1-type_HTH"/>
</dbReference>
<name>O59310_PYRHO</name>
<dbReference type="InterPro" id="IPR050118">
    <property type="entry name" value="Pur/Pyrimidine_PRTase"/>
</dbReference>
<organism evidence="2 3">
    <name type="scientific">Pyrococcus horikoshii (strain ATCC 700860 / DSM 12428 / JCM 9974 / NBRC 100139 / OT-3)</name>
    <dbReference type="NCBI Taxonomy" id="70601"/>
    <lineage>
        <taxon>Archaea</taxon>
        <taxon>Methanobacteriati</taxon>
        <taxon>Methanobacteriota</taxon>
        <taxon>Thermococci</taxon>
        <taxon>Thermococcales</taxon>
        <taxon>Thermococcaceae</taxon>
        <taxon>Pyrococcus</taxon>
    </lineage>
</organism>
<accession>O59310</accession>
<dbReference type="STRING" id="70601.gene:9378685"/>